<gene>
    <name evidence="2" type="ORF">EI42_03812</name>
</gene>
<comment type="caution">
    <text evidence="2">The sequence shown here is derived from an EMBL/GenBank/DDBJ whole genome shotgun (WGS) entry which is preliminary data.</text>
</comment>
<evidence type="ECO:0000313" key="3">
    <source>
        <dbReference type="Proteomes" id="UP000248806"/>
    </source>
</evidence>
<evidence type="ECO:0000259" key="1">
    <source>
        <dbReference type="Pfam" id="PF14332"/>
    </source>
</evidence>
<dbReference type="PANTHER" id="PTHR36304">
    <property type="entry name" value="DOMAIN GTPASE-ACTIVATING PROTEIN, PUTATIVE-RELATED-RELATED"/>
    <property type="match status" value="1"/>
</dbReference>
<feature type="domain" description="PatA-like N-terminal" evidence="1">
    <location>
        <begin position="8"/>
        <end position="171"/>
    </location>
</feature>
<accession>A0A326U3L2</accession>
<protein>
    <submittedName>
        <fullName evidence="2">Uncharacterized protein DUF4388</fullName>
    </submittedName>
</protein>
<reference evidence="2 3" key="1">
    <citation type="submission" date="2018-06" db="EMBL/GenBank/DDBJ databases">
        <title>Genomic Encyclopedia of Archaeal and Bacterial Type Strains, Phase II (KMG-II): from individual species to whole genera.</title>
        <authorList>
            <person name="Goeker M."/>
        </authorList>
    </citation>
    <scope>NUCLEOTIDE SEQUENCE [LARGE SCALE GENOMIC DNA]</scope>
    <source>
        <strain evidence="2 3">ATCC BAA-1881</strain>
    </source>
</reference>
<dbReference type="OrthoDB" id="140365at2"/>
<proteinExistence type="predicted"/>
<dbReference type="RefSeq" id="WP_111324164.1">
    <property type="nucleotide sequence ID" value="NZ_BIFX01000001.1"/>
</dbReference>
<evidence type="ECO:0000313" key="2">
    <source>
        <dbReference type="EMBL" id="PZW26660.1"/>
    </source>
</evidence>
<dbReference type="SUPFAM" id="SSF160246">
    <property type="entry name" value="EspE N-terminal domain-like"/>
    <property type="match status" value="1"/>
</dbReference>
<dbReference type="EMBL" id="QKUF01000014">
    <property type="protein sequence ID" value="PZW26660.1"/>
    <property type="molecule type" value="Genomic_DNA"/>
</dbReference>
<organism evidence="2 3">
    <name type="scientific">Thermosporothrix hazakensis</name>
    <dbReference type="NCBI Taxonomy" id="644383"/>
    <lineage>
        <taxon>Bacteria</taxon>
        <taxon>Bacillati</taxon>
        <taxon>Chloroflexota</taxon>
        <taxon>Ktedonobacteria</taxon>
        <taxon>Ktedonobacterales</taxon>
        <taxon>Thermosporotrichaceae</taxon>
        <taxon>Thermosporothrix</taxon>
    </lineage>
</organism>
<name>A0A326U3L2_THEHA</name>
<dbReference type="InterPro" id="IPR025497">
    <property type="entry name" value="PatA-like_N"/>
</dbReference>
<dbReference type="PANTHER" id="PTHR36304:SF4">
    <property type="entry name" value="DUF4388 DOMAIN-CONTAINING PROTEIN"/>
    <property type="match status" value="1"/>
</dbReference>
<sequence length="420" mass="47948">MNTGTVLSGSLKDFGLVEVLQIVEMGGMTGAIHLKQSNGRMGILYFNEGKLANCSEFDPSALTLGDVLQQLGMTTYHHIEQAYMQQLQDPIGKRIGERLIAMGAITEDQLQQALKTKVLWTARELALWNEGNYEFIASPNVQKLLPHGEISLDIDVLRITMEMVHYGDEWQTLRQFLPQGMRTMLQLSPAIPFTIRFDLRALELFTHVNLYRRVRRIATAIRRPELEVAQDLAQLVQQKFLLVAQQEAVPPSERNVRLPDPAEKLRLENFALLDLISRMEQEWDKRRTPMDQLPALAEFVNWTMDALAELQRSNGLALDPNALKSLMMNEGLTNVGNYEFKVEHNHVDVENFTSLCYEIMSGDVHKAEAFYDQAAMILHRLLCCIFEMINARVANPRERLENQEVWEAMFEQFALQSSGA</sequence>
<dbReference type="Proteomes" id="UP000248806">
    <property type="component" value="Unassembled WGS sequence"/>
</dbReference>
<dbReference type="Pfam" id="PF14332">
    <property type="entry name" value="DUF4388"/>
    <property type="match status" value="1"/>
</dbReference>
<dbReference type="InterPro" id="IPR037257">
    <property type="entry name" value="T2SS_E_N_sf"/>
</dbReference>
<keyword evidence="3" id="KW-1185">Reference proteome</keyword>
<dbReference type="AlphaFoldDB" id="A0A326U3L2"/>